<dbReference type="GO" id="GO:0030619">
    <property type="term" value="F:U1 snRNA binding"/>
    <property type="evidence" value="ECO:0007669"/>
    <property type="project" value="InterPro"/>
</dbReference>
<name>A0AAW0C0W7_9AGAR</name>
<dbReference type="PROSITE" id="PS50102">
    <property type="entry name" value="RRM"/>
    <property type="match status" value="1"/>
</dbReference>
<reference evidence="8 9" key="1">
    <citation type="journal article" date="2024" name="J Genomics">
        <title>Draft genome sequencing and assembly of Favolaschia claudopus CIRM-BRFM 2984 isolated from oak limbs.</title>
        <authorList>
            <person name="Navarro D."/>
            <person name="Drula E."/>
            <person name="Chaduli D."/>
            <person name="Cazenave R."/>
            <person name="Ahrendt S."/>
            <person name="Wang J."/>
            <person name="Lipzen A."/>
            <person name="Daum C."/>
            <person name="Barry K."/>
            <person name="Grigoriev I.V."/>
            <person name="Favel A."/>
            <person name="Rosso M.N."/>
            <person name="Martin F."/>
        </authorList>
    </citation>
    <scope>NUCLEOTIDE SEQUENCE [LARGE SCALE GENOMIC DNA]</scope>
    <source>
        <strain evidence="8 9">CIRM-BRFM 2984</strain>
    </source>
</reference>
<dbReference type="InterPro" id="IPR035979">
    <property type="entry name" value="RBD_domain_sf"/>
</dbReference>
<keyword evidence="2 5" id="KW-0694">RNA-binding</keyword>
<dbReference type="Pfam" id="PF00076">
    <property type="entry name" value="RRM_1"/>
    <property type="match status" value="1"/>
</dbReference>
<dbReference type="InterPro" id="IPR022023">
    <property type="entry name" value="U1snRNP70_N"/>
</dbReference>
<dbReference type="Gene3D" id="3.30.70.330">
    <property type="match status" value="1"/>
</dbReference>
<keyword evidence="3" id="KW-0539">Nucleus</keyword>
<comment type="subcellular location">
    <subcellularLocation>
        <location evidence="1">Nucleus</location>
    </subcellularLocation>
</comment>
<dbReference type="InterPro" id="IPR000504">
    <property type="entry name" value="RRM_dom"/>
</dbReference>
<dbReference type="GO" id="GO:0071004">
    <property type="term" value="C:U2-type prespliceosome"/>
    <property type="evidence" value="ECO:0007669"/>
    <property type="project" value="TreeGrafter"/>
</dbReference>
<dbReference type="InterPro" id="IPR034143">
    <property type="entry name" value="snRNP70_RRM"/>
</dbReference>
<dbReference type="Pfam" id="PF12220">
    <property type="entry name" value="U1snRNP70_N"/>
    <property type="match status" value="1"/>
</dbReference>
<feature type="compositionally biased region" description="Gly residues" evidence="6">
    <location>
        <begin position="372"/>
        <end position="386"/>
    </location>
</feature>
<evidence type="ECO:0000313" key="9">
    <source>
        <dbReference type="Proteomes" id="UP001362999"/>
    </source>
</evidence>
<dbReference type="FunFam" id="3.30.70.330:FF:000132">
    <property type="entry name" value="Small nuclear ribonucleoprotein U11/U12 subunit 35"/>
    <property type="match status" value="1"/>
</dbReference>
<feature type="compositionally biased region" description="Basic and acidic residues" evidence="6">
    <location>
        <begin position="428"/>
        <end position="449"/>
    </location>
</feature>
<dbReference type="InterPro" id="IPR051183">
    <property type="entry name" value="U1_U11-U12_snRNP_70-35kDa"/>
</dbReference>
<gene>
    <name evidence="8" type="ORF">R3P38DRAFT_778207</name>
</gene>
<evidence type="ECO:0000256" key="2">
    <source>
        <dbReference type="ARBA" id="ARBA00022884"/>
    </source>
</evidence>
<proteinExistence type="predicted"/>
<protein>
    <submittedName>
        <fullName evidence="8">U1 snRNP 70K protein</fullName>
    </submittedName>
</protein>
<feature type="compositionally biased region" description="Gly residues" evidence="6">
    <location>
        <begin position="410"/>
        <end position="427"/>
    </location>
</feature>
<dbReference type="PANTHER" id="PTHR13952">
    <property type="entry name" value="U1 SMALL NUCLEAR RIBONUCLEOPROTEIN 70 KD"/>
    <property type="match status" value="1"/>
</dbReference>
<dbReference type="CDD" id="cd12236">
    <property type="entry name" value="RRM_snRNP70"/>
    <property type="match status" value="1"/>
</dbReference>
<evidence type="ECO:0000256" key="4">
    <source>
        <dbReference type="ARBA" id="ARBA00023274"/>
    </source>
</evidence>
<feature type="compositionally biased region" description="Gly residues" evidence="6">
    <location>
        <begin position="264"/>
        <end position="363"/>
    </location>
</feature>
<dbReference type="AlphaFoldDB" id="A0AAW0C0W7"/>
<dbReference type="Proteomes" id="UP001362999">
    <property type="component" value="Unassembled WGS sequence"/>
</dbReference>
<dbReference type="SUPFAM" id="SSF54928">
    <property type="entry name" value="RNA-binding domain, RBD"/>
    <property type="match status" value="1"/>
</dbReference>
<dbReference type="GO" id="GO:0071011">
    <property type="term" value="C:precatalytic spliceosome"/>
    <property type="evidence" value="ECO:0007669"/>
    <property type="project" value="TreeGrafter"/>
</dbReference>
<dbReference type="PANTHER" id="PTHR13952:SF5">
    <property type="entry name" value="U1 SMALL NUCLEAR RIBONUCLEOPROTEIN 70 KDA"/>
    <property type="match status" value="1"/>
</dbReference>
<comment type="caution">
    <text evidence="8">The sequence shown here is derived from an EMBL/GenBank/DDBJ whole genome shotgun (WGS) entry which is preliminary data.</text>
</comment>
<sequence length="449" mass="47418">MVYFTCNYCEEFVASASNTVTASHSLRLTTTATWSSLNMPGTHLLPPNLLKLFAPRPPLPYTRPLDKDIDRIRKKNVTGVAHMLAELKEAKTENMMNTGESEVVMEEGEEPVYTHVEEVKRQIRREERKKKKTEDFKVAKESYKPADDPEAVGDPYKTLFISRLHKNATESDLRREFESYGTIERVRIVRDKKNRSRGYAFVVYERERDMKAAYKESDGLHIMGKRILVDVERGRTVRGWKPRRLGGGLGGRPKRVEPPMSRPSGGGGGGGGGFRGGFGGGGGGRGGFGDRGGGGFDRGGGFRGGRGGSFGGGGGRGGFGGDRGYGDRPGGGGGFGDRGGGFGGDRGGFRGGDGGGFRGGGSFRGREDGGFRGRGGGIGYNGGGGFHDNPSNGYGPPPGGFGPPPPGYGAPPGGGGGGGYGGGGGFRGDLKREGPPGGYDDREAKRPRY</sequence>
<feature type="region of interest" description="Disordered" evidence="6">
    <location>
        <begin position="240"/>
        <end position="449"/>
    </location>
</feature>
<evidence type="ECO:0000259" key="7">
    <source>
        <dbReference type="PROSITE" id="PS50102"/>
    </source>
</evidence>
<evidence type="ECO:0000313" key="8">
    <source>
        <dbReference type="EMBL" id="KAK7032970.1"/>
    </source>
</evidence>
<accession>A0AAW0C0W7</accession>
<evidence type="ECO:0000256" key="3">
    <source>
        <dbReference type="ARBA" id="ARBA00023242"/>
    </source>
</evidence>
<evidence type="ECO:0000256" key="6">
    <source>
        <dbReference type="SAM" id="MobiDB-lite"/>
    </source>
</evidence>
<dbReference type="InterPro" id="IPR012677">
    <property type="entry name" value="Nucleotide-bd_a/b_plait_sf"/>
</dbReference>
<evidence type="ECO:0000256" key="1">
    <source>
        <dbReference type="ARBA" id="ARBA00004123"/>
    </source>
</evidence>
<evidence type="ECO:0000256" key="5">
    <source>
        <dbReference type="PROSITE-ProRule" id="PRU00176"/>
    </source>
</evidence>
<dbReference type="GO" id="GO:0003729">
    <property type="term" value="F:mRNA binding"/>
    <property type="evidence" value="ECO:0007669"/>
    <property type="project" value="TreeGrafter"/>
</dbReference>
<dbReference type="GO" id="GO:0000398">
    <property type="term" value="P:mRNA splicing, via spliceosome"/>
    <property type="evidence" value="ECO:0007669"/>
    <property type="project" value="TreeGrafter"/>
</dbReference>
<keyword evidence="9" id="KW-1185">Reference proteome</keyword>
<dbReference type="GO" id="GO:0005685">
    <property type="term" value="C:U1 snRNP"/>
    <property type="evidence" value="ECO:0007669"/>
    <property type="project" value="TreeGrafter"/>
</dbReference>
<organism evidence="8 9">
    <name type="scientific">Favolaschia claudopus</name>
    <dbReference type="NCBI Taxonomy" id="2862362"/>
    <lineage>
        <taxon>Eukaryota</taxon>
        <taxon>Fungi</taxon>
        <taxon>Dikarya</taxon>
        <taxon>Basidiomycota</taxon>
        <taxon>Agaricomycotina</taxon>
        <taxon>Agaricomycetes</taxon>
        <taxon>Agaricomycetidae</taxon>
        <taxon>Agaricales</taxon>
        <taxon>Marasmiineae</taxon>
        <taxon>Mycenaceae</taxon>
        <taxon>Favolaschia</taxon>
    </lineage>
</organism>
<keyword evidence="4" id="KW-0687">Ribonucleoprotein</keyword>
<dbReference type="EMBL" id="JAWWNJ010000023">
    <property type="protein sequence ID" value="KAK7032970.1"/>
    <property type="molecule type" value="Genomic_DNA"/>
</dbReference>
<dbReference type="SMART" id="SM00360">
    <property type="entry name" value="RRM"/>
    <property type="match status" value="1"/>
</dbReference>
<feature type="domain" description="RRM" evidence="7">
    <location>
        <begin position="157"/>
        <end position="234"/>
    </location>
</feature>
<feature type="compositionally biased region" description="Pro residues" evidence="6">
    <location>
        <begin position="395"/>
        <end position="409"/>
    </location>
</feature>